<reference evidence="2" key="1">
    <citation type="submission" date="2019-03" db="EMBL/GenBank/DDBJ databases">
        <title>Flavobacterium sp.</title>
        <authorList>
            <person name="Kim H."/>
        </authorList>
    </citation>
    <scope>NUCLEOTIDE SEQUENCE [LARGE SCALE GENOMIC DNA]</scope>
    <source>
        <strain evidence="2">GS13</strain>
    </source>
</reference>
<dbReference type="RefSeq" id="WP_133276553.1">
    <property type="nucleotide sequence ID" value="NZ_CP037933.1"/>
</dbReference>
<keyword evidence="2" id="KW-1185">Reference proteome</keyword>
<dbReference type="EMBL" id="CP037933">
    <property type="protein sequence ID" value="QBN19032.1"/>
    <property type="molecule type" value="Genomic_DNA"/>
</dbReference>
<dbReference type="InterPro" id="IPR043869">
    <property type="entry name" value="DUF5829"/>
</dbReference>
<dbReference type="KEGG" id="fnk:E1750_09535"/>
<dbReference type="Proteomes" id="UP000291124">
    <property type="component" value="Chromosome"/>
</dbReference>
<gene>
    <name evidence="1" type="ORF">E1750_09535</name>
</gene>
<name>A0A4V1AGS2_9FLAO</name>
<protein>
    <submittedName>
        <fullName evidence="1">Uncharacterized protein</fullName>
    </submittedName>
</protein>
<sequence length="281" mass="32938">MKFIIITLLVVNVAFTQQRKLPDCNTIILCIDSETYNNIFTNSFIKDTLFICKEISTTTNKESYKGKYFIGKSATLELFQPNENGKFGDKFGDIGIEFKTKKIGEQLELIKKARKQGIALITDQIKLEDSIPWYSSIKLHDNKTNLELSTIEYRSEYLEYLGFDKYEITHTMTYESFNKKLSKGRTYPREFSKFESINIKINTKDLKLLEEFCLLNNMRKKRNAFGSKDFTIYYTIDETMDTVEIVNLKLRLINTYKNREINISKKVVLKINKKSGTFFFN</sequence>
<proteinExistence type="predicted"/>
<dbReference type="AlphaFoldDB" id="A0A4V1AGS2"/>
<dbReference type="OrthoDB" id="794702at2"/>
<evidence type="ECO:0000313" key="2">
    <source>
        <dbReference type="Proteomes" id="UP000291124"/>
    </source>
</evidence>
<accession>A0A4V1AGS2</accession>
<dbReference type="Pfam" id="PF19147">
    <property type="entry name" value="DUF5829"/>
    <property type="match status" value="1"/>
</dbReference>
<evidence type="ECO:0000313" key="1">
    <source>
        <dbReference type="EMBL" id="QBN19032.1"/>
    </source>
</evidence>
<organism evidence="1 2">
    <name type="scientific">Flavobacterium nackdongense</name>
    <dbReference type="NCBI Taxonomy" id="2547394"/>
    <lineage>
        <taxon>Bacteria</taxon>
        <taxon>Pseudomonadati</taxon>
        <taxon>Bacteroidota</taxon>
        <taxon>Flavobacteriia</taxon>
        <taxon>Flavobacteriales</taxon>
        <taxon>Flavobacteriaceae</taxon>
        <taxon>Flavobacterium</taxon>
    </lineage>
</organism>